<dbReference type="PROSITE" id="PS50208">
    <property type="entry name" value="CASPASE_P20"/>
    <property type="match status" value="1"/>
</dbReference>
<dbReference type="EnsemblMetazoa" id="Aqu2.1.06243_001">
    <property type="protein sequence ID" value="Aqu2.1.06243_001"/>
    <property type="gene ID" value="Aqu2.1.06243"/>
</dbReference>
<feature type="transmembrane region" description="Helical" evidence="2">
    <location>
        <begin position="263"/>
        <end position="286"/>
    </location>
</feature>
<organism evidence="4">
    <name type="scientific">Amphimedon queenslandica</name>
    <name type="common">Sponge</name>
    <dbReference type="NCBI Taxonomy" id="400682"/>
    <lineage>
        <taxon>Eukaryota</taxon>
        <taxon>Metazoa</taxon>
        <taxon>Porifera</taxon>
        <taxon>Demospongiae</taxon>
        <taxon>Heteroscleromorpha</taxon>
        <taxon>Haplosclerida</taxon>
        <taxon>Niphatidae</taxon>
        <taxon>Amphimedon</taxon>
    </lineage>
</organism>
<evidence type="ECO:0000259" key="3">
    <source>
        <dbReference type="PROSITE" id="PS50208"/>
    </source>
</evidence>
<dbReference type="PANTHER" id="PTHR14096:SF28">
    <property type="entry name" value="APOLIPOPROTEIN L, 1-RELATED"/>
    <property type="match status" value="1"/>
</dbReference>
<accession>A0A1X7SVW1</accession>
<dbReference type="GO" id="GO:0042157">
    <property type="term" value="P:lipoprotein metabolic process"/>
    <property type="evidence" value="ECO:0007669"/>
    <property type="project" value="InterPro"/>
</dbReference>
<dbReference type="GO" id="GO:0008289">
    <property type="term" value="F:lipid binding"/>
    <property type="evidence" value="ECO:0007669"/>
    <property type="project" value="InterPro"/>
</dbReference>
<dbReference type="InterPro" id="IPR008405">
    <property type="entry name" value="ApoL"/>
</dbReference>
<dbReference type="Pfam" id="PF00656">
    <property type="entry name" value="Peptidase_C14"/>
    <property type="match status" value="1"/>
</dbReference>
<dbReference type="AlphaFoldDB" id="A0A1X7SVW1"/>
<keyword evidence="2" id="KW-0472">Membrane</keyword>
<dbReference type="InterPro" id="IPR011600">
    <property type="entry name" value="Pept_C14_caspase"/>
</dbReference>
<proteinExistence type="inferred from homology"/>
<evidence type="ECO:0000313" key="4">
    <source>
        <dbReference type="EnsemblMetazoa" id="Aqu2.1.06243_001"/>
    </source>
</evidence>
<dbReference type="PANTHER" id="PTHR14096">
    <property type="entry name" value="APOLIPOPROTEIN L"/>
    <property type="match status" value="1"/>
</dbReference>
<evidence type="ECO:0000256" key="1">
    <source>
        <dbReference type="ARBA" id="ARBA00010090"/>
    </source>
</evidence>
<dbReference type="InterPro" id="IPR001309">
    <property type="entry name" value="Pept_C14_p20"/>
</dbReference>
<keyword evidence="2" id="KW-0812">Transmembrane</keyword>
<protein>
    <recommendedName>
        <fullName evidence="3">Caspase family p20 domain-containing protein</fullName>
    </recommendedName>
</protein>
<dbReference type="GO" id="GO:0006508">
    <property type="term" value="P:proteolysis"/>
    <property type="evidence" value="ECO:0007669"/>
    <property type="project" value="InterPro"/>
</dbReference>
<name>A0A1X7SVW1_AMPQE</name>
<dbReference type="GO" id="GO:0004197">
    <property type="term" value="F:cysteine-type endopeptidase activity"/>
    <property type="evidence" value="ECO:0007669"/>
    <property type="project" value="InterPro"/>
</dbReference>
<dbReference type="InterPro" id="IPR029030">
    <property type="entry name" value="Caspase-like_dom_sf"/>
</dbReference>
<dbReference type="InParanoid" id="A0A1X7SVW1"/>
<dbReference type="Gene3D" id="3.40.50.1460">
    <property type="match status" value="1"/>
</dbReference>
<dbReference type="GO" id="GO:0005576">
    <property type="term" value="C:extracellular region"/>
    <property type="evidence" value="ECO:0007669"/>
    <property type="project" value="InterPro"/>
</dbReference>
<dbReference type="GO" id="GO:0006869">
    <property type="term" value="P:lipid transport"/>
    <property type="evidence" value="ECO:0007669"/>
    <property type="project" value="InterPro"/>
</dbReference>
<keyword evidence="2" id="KW-1133">Transmembrane helix</keyword>
<dbReference type="GO" id="GO:0016020">
    <property type="term" value="C:membrane"/>
    <property type="evidence" value="ECO:0007669"/>
    <property type="project" value="TreeGrafter"/>
</dbReference>
<comment type="similarity">
    <text evidence="1">Belongs to the apolipoprotein L family.</text>
</comment>
<reference evidence="4" key="1">
    <citation type="submission" date="2017-05" db="UniProtKB">
        <authorList>
            <consortium name="EnsemblMetazoa"/>
        </authorList>
    </citation>
    <scope>IDENTIFICATION</scope>
</reference>
<evidence type="ECO:0000256" key="2">
    <source>
        <dbReference type="SAM" id="Phobius"/>
    </source>
</evidence>
<dbReference type="SUPFAM" id="SSF52129">
    <property type="entry name" value="Caspase-like"/>
    <property type="match status" value="1"/>
</dbReference>
<feature type="transmembrane region" description="Helical" evidence="2">
    <location>
        <begin position="292"/>
        <end position="315"/>
    </location>
</feature>
<feature type="domain" description="Caspase family p20" evidence="3">
    <location>
        <begin position="19"/>
        <end position="144"/>
    </location>
</feature>
<sequence>MATRGYQEETSSDRRNSDSIRFAIIIDNCGEAKVEEDGTRILNEQAKCLYEVLEESGFCVLYLNNLSSAAIDNFLHTFTNDVDHSQLSMFFLIFLSKGKTPQLYAASDEVIPIGEIFQYFYDNQSPLLRIPKIFFFDIACLDNENKGQPTLPDYPKNSLALAIAHNDPDFSLAVETLSKCFNHRSVQDLFKTIQEMSGLDTNSKNGNIDSELIIIESKNVCLGDHLLLLRSLWYPIRTETVDVILKNKDEVMSIVRNERIARIATSAAGLVVGGGFVITGIALAPFTFGASIGVSVAGGAVGTLASAGGIGAFMLSKLLANNRLKKAQEHIVLDQQLSLTINNVVQLHEKEVRVTSLSQIAGETAAGGAMGFADAGRIGAVPAGAAIAAEDTAEGAALALRTGGRVAEM</sequence>